<comment type="caution">
    <text evidence="2">The sequence shown here is derived from an EMBL/GenBank/DDBJ whole genome shotgun (WGS) entry which is preliminary data.</text>
</comment>
<feature type="region of interest" description="Disordered" evidence="1">
    <location>
        <begin position="1"/>
        <end position="113"/>
    </location>
</feature>
<protein>
    <submittedName>
        <fullName evidence="2">Uncharacterized protein</fullName>
    </submittedName>
</protein>
<accession>A0A4U0X014</accession>
<gene>
    <name evidence="2" type="ORF">B0A55_08717</name>
</gene>
<dbReference type="Proteomes" id="UP000309340">
    <property type="component" value="Unassembled WGS sequence"/>
</dbReference>
<reference evidence="2 3" key="1">
    <citation type="submission" date="2017-03" db="EMBL/GenBank/DDBJ databases">
        <title>Genomes of endolithic fungi from Antarctica.</title>
        <authorList>
            <person name="Coleine C."/>
            <person name="Masonjones S."/>
            <person name="Stajich J.E."/>
        </authorList>
    </citation>
    <scope>NUCLEOTIDE SEQUENCE [LARGE SCALE GENOMIC DNA]</scope>
    <source>
        <strain evidence="2 3">CCFEE 5184</strain>
    </source>
</reference>
<organism evidence="2 3">
    <name type="scientific">Friedmanniomyces simplex</name>
    <dbReference type="NCBI Taxonomy" id="329884"/>
    <lineage>
        <taxon>Eukaryota</taxon>
        <taxon>Fungi</taxon>
        <taxon>Dikarya</taxon>
        <taxon>Ascomycota</taxon>
        <taxon>Pezizomycotina</taxon>
        <taxon>Dothideomycetes</taxon>
        <taxon>Dothideomycetidae</taxon>
        <taxon>Mycosphaerellales</taxon>
        <taxon>Teratosphaeriaceae</taxon>
        <taxon>Friedmanniomyces</taxon>
    </lineage>
</organism>
<evidence type="ECO:0000256" key="1">
    <source>
        <dbReference type="SAM" id="MobiDB-lite"/>
    </source>
</evidence>
<dbReference type="EMBL" id="NAJQ01000471">
    <property type="protein sequence ID" value="TKA69051.1"/>
    <property type="molecule type" value="Genomic_DNA"/>
</dbReference>
<sequence length="214" mass="22327">MANHTSAAYEPNAHVPGNTGALADARPRGNPDVATARHHPSSLPPGADDLPGLIFDDNATSSESGGSIGSADGHAVNHAAFARLPDESSTPPPAPADNTATHASRREAAGVRSAHSVWTGGEIVHAHTGGIYSRPPTAADYAYGAGVDLLTDMATSHASAHAGSPATIYPGDIPQAINIGHRRVEIKPLKPMMAMWLHDDADRRQYERSYGGRR</sequence>
<evidence type="ECO:0000313" key="3">
    <source>
        <dbReference type="Proteomes" id="UP000309340"/>
    </source>
</evidence>
<proteinExistence type="predicted"/>
<evidence type="ECO:0000313" key="2">
    <source>
        <dbReference type="EMBL" id="TKA69051.1"/>
    </source>
</evidence>
<dbReference type="AlphaFoldDB" id="A0A4U0X014"/>
<keyword evidence="3" id="KW-1185">Reference proteome</keyword>
<name>A0A4U0X014_9PEZI</name>
<dbReference type="OrthoDB" id="3936484at2759"/>